<accession>A0A7Z7NQ02</accession>
<dbReference type="Pfam" id="PF02321">
    <property type="entry name" value="OEP"/>
    <property type="match status" value="2"/>
</dbReference>
<dbReference type="InterPro" id="IPR003423">
    <property type="entry name" value="OMP_efflux"/>
</dbReference>
<feature type="region of interest" description="Disordered" evidence="4">
    <location>
        <begin position="32"/>
        <end position="53"/>
    </location>
</feature>
<sequence length="497" mass="53251">MTTRQRRIVVPGMLALALAGCAVTADHAPPAPDVPARWSEAADSHTPAENADTPWWTTFNDPELDRLVERARRANLDLQLAQARVREARGKRAIASGALAPSFGARASVAREQESPNAPNPLRVLPSGEVEPPGQPENLFQAGFDAKWEIDLFGGTRRTAEAALADVEAATYDHDAVLLSLLAEVSRNYIELRGAQQQRRIARESLAAQQDALALVRARRAGGMAADLDVERAEALAESTASQLPAFDTAYKRALHRLGVLIGEPPGALVEELRTEASLPTTSMQPLIGFPSDLLRQRPDIRSAERAVAAAYARREAAVADLYPKISLLGTVGLASVAAGNFFSGASALWSIGPSITWPIFRGGQIVATIEVRDAQQQQALIAYRRAILNGIEDAENAMAAYRHEQARRAALARALTAEQRATAYARDLYIGGLTDFRDVLSAQRRLFQAQSDLAQSDTTTSLGLVALYKALGGGWNANPLASPQAPRPSGQGSGTP</sequence>
<reference evidence="5 6" key="1">
    <citation type="submission" date="2018-01" db="EMBL/GenBank/DDBJ databases">
        <authorList>
            <person name="Clerissi C."/>
        </authorList>
    </citation>
    <scope>NUCLEOTIDE SEQUENCE [LARGE SCALE GENOMIC DNA]</scope>
    <source>
        <strain evidence="5">Cupriavidus taiwanensis STM 6021</strain>
    </source>
</reference>
<comment type="caution">
    <text evidence="5">The sequence shown here is derived from an EMBL/GenBank/DDBJ whole genome shotgun (WGS) entry which is preliminary data.</text>
</comment>
<keyword evidence="2" id="KW-0472">Membrane</keyword>
<dbReference type="Gene3D" id="1.20.1600.10">
    <property type="entry name" value="Outer membrane efflux proteins (OEP)"/>
    <property type="match status" value="1"/>
</dbReference>
<keyword evidence="2" id="KW-0732">Signal</keyword>
<evidence type="ECO:0000256" key="2">
    <source>
        <dbReference type="RuleBase" id="RU362097"/>
    </source>
</evidence>
<keyword evidence="2" id="KW-1134">Transmembrane beta strand</keyword>
<dbReference type="SUPFAM" id="SSF56954">
    <property type="entry name" value="Outer membrane efflux proteins (OEP)"/>
    <property type="match status" value="1"/>
</dbReference>
<organism evidence="5 6">
    <name type="scientific">Cupriavidus taiwanensis</name>
    <dbReference type="NCBI Taxonomy" id="164546"/>
    <lineage>
        <taxon>Bacteria</taxon>
        <taxon>Pseudomonadati</taxon>
        <taxon>Pseudomonadota</taxon>
        <taxon>Betaproteobacteria</taxon>
        <taxon>Burkholderiales</taxon>
        <taxon>Burkholderiaceae</taxon>
        <taxon>Cupriavidus</taxon>
    </lineage>
</organism>
<keyword evidence="2" id="KW-0564">Palmitate</keyword>
<dbReference type="NCBIfam" id="TIGR01845">
    <property type="entry name" value="outer_NodT"/>
    <property type="match status" value="1"/>
</dbReference>
<feature type="chain" id="PRO_5031588878" evidence="2">
    <location>
        <begin position="25"/>
        <end position="497"/>
    </location>
</feature>
<dbReference type="Proteomes" id="UP000257139">
    <property type="component" value="Unassembled WGS sequence"/>
</dbReference>
<name>A0A7Z7NQ02_9BURK</name>
<dbReference type="GO" id="GO:0005886">
    <property type="term" value="C:plasma membrane"/>
    <property type="evidence" value="ECO:0007669"/>
    <property type="project" value="UniProtKB-SubCell"/>
</dbReference>
<dbReference type="PROSITE" id="PS51257">
    <property type="entry name" value="PROKAR_LIPOPROTEIN"/>
    <property type="match status" value="1"/>
</dbReference>
<keyword evidence="3" id="KW-0175">Coiled coil</keyword>
<dbReference type="Gene3D" id="2.20.200.10">
    <property type="entry name" value="Outer membrane efflux proteins (OEP)"/>
    <property type="match status" value="1"/>
</dbReference>
<dbReference type="PANTHER" id="PTHR30203:SF25">
    <property type="entry name" value="OUTER MEMBRANE PROTEIN-RELATED"/>
    <property type="match status" value="1"/>
</dbReference>
<evidence type="ECO:0000256" key="4">
    <source>
        <dbReference type="SAM" id="MobiDB-lite"/>
    </source>
</evidence>
<dbReference type="InterPro" id="IPR010131">
    <property type="entry name" value="MdtP/NodT-like"/>
</dbReference>
<feature type="coiled-coil region" evidence="3">
    <location>
        <begin position="64"/>
        <end position="91"/>
    </location>
</feature>
<evidence type="ECO:0000256" key="3">
    <source>
        <dbReference type="SAM" id="Coils"/>
    </source>
</evidence>
<dbReference type="RefSeq" id="WP_116328232.1">
    <property type="nucleotide sequence ID" value="NZ_OFSW01000032.1"/>
</dbReference>
<dbReference type="AlphaFoldDB" id="A0A7Z7NQ02"/>
<evidence type="ECO:0000256" key="1">
    <source>
        <dbReference type="ARBA" id="ARBA00007613"/>
    </source>
</evidence>
<feature type="signal peptide" evidence="2">
    <location>
        <begin position="1"/>
        <end position="24"/>
    </location>
</feature>
<keyword evidence="2 5" id="KW-0449">Lipoprotein</keyword>
<keyword evidence="2" id="KW-0812">Transmembrane</keyword>
<dbReference type="PANTHER" id="PTHR30203">
    <property type="entry name" value="OUTER MEMBRANE CATION EFFLUX PROTEIN"/>
    <property type="match status" value="1"/>
</dbReference>
<comment type="subcellular location">
    <subcellularLocation>
        <location evidence="2">Cell membrane</location>
        <topology evidence="2">Lipid-anchor</topology>
    </subcellularLocation>
</comment>
<dbReference type="EMBL" id="OGUU01000045">
    <property type="protein sequence ID" value="SPC25516.1"/>
    <property type="molecule type" value="Genomic_DNA"/>
</dbReference>
<dbReference type="GO" id="GO:0015562">
    <property type="term" value="F:efflux transmembrane transporter activity"/>
    <property type="evidence" value="ECO:0007669"/>
    <property type="project" value="InterPro"/>
</dbReference>
<protein>
    <submittedName>
        <fullName evidence="5">Efflux pump, RND family, outer membrane lipoprotein</fullName>
    </submittedName>
</protein>
<proteinExistence type="inferred from homology"/>
<evidence type="ECO:0000313" key="5">
    <source>
        <dbReference type="EMBL" id="SPC25516.1"/>
    </source>
</evidence>
<evidence type="ECO:0000313" key="6">
    <source>
        <dbReference type="Proteomes" id="UP000257139"/>
    </source>
</evidence>
<comment type="similarity">
    <text evidence="1 2">Belongs to the outer membrane factor (OMF) (TC 1.B.17) family.</text>
</comment>
<gene>
    <name evidence="5" type="ORF">CBM2594_U10017</name>
</gene>